<evidence type="ECO:0000313" key="1">
    <source>
        <dbReference type="EMBL" id="KAI1719116.1"/>
    </source>
</evidence>
<gene>
    <name evidence="1" type="ORF">DdX_06242</name>
</gene>
<organism evidence="1 2">
    <name type="scientific">Ditylenchus destructor</name>
    <dbReference type="NCBI Taxonomy" id="166010"/>
    <lineage>
        <taxon>Eukaryota</taxon>
        <taxon>Metazoa</taxon>
        <taxon>Ecdysozoa</taxon>
        <taxon>Nematoda</taxon>
        <taxon>Chromadorea</taxon>
        <taxon>Rhabditida</taxon>
        <taxon>Tylenchina</taxon>
        <taxon>Tylenchomorpha</taxon>
        <taxon>Sphaerularioidea</taxon>
        <taxon>Anguinidae</taxon>
        <taxon>Anguininae</taxon>
        <taxon>Ditylenchus</taxon>
    </lineage>
</organism>
<name>A0AAD4NCB8_9BILA</name>
<dbReference type="Proteomes" id="UP001201812">
    <property type="component" value="Unassembled WGS sequence"/>
</dbReference>
<protein>
    <submittedName>
        <fullName evidence="1">Uncharacterized protein</fullName>
    </submittedName>
</protein>
<comment type="caution">
    <text evidence="1">The sequence shown here is derived from an EMBL/GenBank/DDBJ whole genome shotgun (WGS) entry which is preliminary data.</text>
</comment>
<evidence type="ECO:0000313" key="2">
    <source>
        <dbReference type="Proteomes" id="UP001201812"/>
    </source>
</evidence>
<keyword evidence="2" id="KW-1185">Reference proteome</keyword>
<sequence length="89" mass="10216">MGEIDGLGSALVCSRVWRTPKGVRRQYGVSSTYRAWLRYLYENGVSLATWHLGISPSYDDVRVRTRKSLELHEVTDPIEDMTQLSGLQW</sequence>
<accession>A0AAD4NCB8</accession>
<reference evidence="1" key="1">
    <citation type="submission" date="2022-01" db="EMBL/GenBank/DDBJ databases">
        <title>Genome Sequence Resource for Two Populations of Ditylenchus destructor, the Migratory Endoparasitic Phytonematode.</title>
        <authorList>
            <person name="Zhang H."/>
            <person name="Lin R."/>
            <person name="Xie B."/>
        </authorList>
    </citation>
    <scope>NUCLEOTIDE SEQUENCE</scope>
    <source>
        <strain evidence="1">BazhouSP</strain>
    </source>
</reference>
<dbReference type="AlphaFoldDB" id="A0AAD4NCB8"/>
<proteinExistence type="predicted"/>
<dbReference type="EMBL" id="JAKKPZ010000007">
    <property type="protein sequence ID" value="KAI1719116.1"/>
    <property type="molecule type" value="Genomic_DNA"/>
</dbReference>